<sequence>MKNKPNHESRKAPRTLRSAFSNMEKEDDLATMIVSTTNAWYDAKHPIQTSDEIRMINSLAITECPFCHGHHFHKDGFNKFRIQMYQCNDCKKKFNPLTNTTFDSHKIPISQWIEFLIHLFQMQSIKDSAIDNTNANSSGRYWTFKVFRALKHYQDSIIMKGTFYTDETYIPVMPHDIIYKEGKKLRGLSRNVHCIFTATDSENTILVANGFGKPSIKKVREALMPHIARESHMIDDGERSHSVLVTELNIERTVYPTKTTKGLPNENNPMNPINEVHRMFKRFMRSHGGFKRSRIQDWCNLFSFIWNHHGNMPMMVKDMLQLLVSTHDVVRFRGVMAKNADKHETE</sequence>
<dbReference type="KEGG" id="trc:DYE49_04135"/>
<dbReference type="Proteomes" id="UP000593591">
    <property type="component" value="Chromosome"/>
</dbReference>
<evidence type="ECO:0000313" key="2">
    <source>
        <dbReference type="EMBL" id="QOS39389.1"/>
    </source>
</evidence>
<dbReference type="EMBL" id="CP031517">
    <property type="protein sequence ID" value="QOS39694.1"/>
    <property type="molecule type" value="Genomic_DNA"/>
</dbReference>
<dbReference type="EMBL" id="CP031517">
    <property type="protein sequence ID" value="QOS39129.1"/>
    <property type="molecule type" value="Genomic_DNA"/>
</dbReference>
<proteinExistence type="predicted"/>
<accession>A0A7M1XJ55</accession>
<evidence type="ECO:0000313" key="4">
    <source>
        <dbReference type="Proteomes" id="UP000593591"/>
    </source>
</evidence>
<organism evidence="3 4">
    <name type="scientific">Treponema rectale</name>
    <dbReference type="NCBI Taxonomy" id="744512"/>
    <lineage>
        <taxon>Bacteria</taxon>
        <taxon>Pseudomonadati</taxon>
        <taxon>Spirochaetota</taxon>
        <taxon>Spirochaetia</taxon>
        <taxon>Spirochaetales</taxon>
        <taxon>Treponemataceae</taxon>
        <taxon>Treponema</taxon>
    </lineage>
</organism>
<dbReference type="KEGG" id="trc:DYE49_01125"/>
<gene>
    <name evidence="1" type="ORF">DYE49_01125</name>
    <name evidence="2" type="ORF">DYE49_02525</name>
    <name evidence="3" type="ORF">DYE49_04135</name>
</gene>
<dbReference type="AlphaFoldDB" id="A0A7M1XJ55"/>
<dbReference type="EMBL" id="CP031517">
    <property type="protein sequence ID" value="QOS39389.1"/>
    <property type="molecule type" value="Genomic_DNA"/>
</dbReference>
<evidence type="ECO:0000313" key="1">
    <source>
        <dbReference type="EMBL" id="QOS39129.1"/>
    </source>
</evidence>
<protein>
    <submittedName>
        <fullName evidence="3">IS1 family transposase</fullName>
    </submittedName>
</protein>
<reference evidence="3 4" key="1">
    <citation type="submission" date="2018-08" db="EMBL/GenBank/DDBJ databases">
        <title>The first complete genome of Treponema rectale (CHPAT), a commensal spirochete of the bovine rectum.</title>
        <authorList>
            <person name="Staton G.J."/>
            <person name="Clegg S.R."/>
            <person name="Carter S.D."/>
            <person name="Radford A.D."/>
            <person name="Darby A."/>
            <person name="Hall N."/>
            <person name="Birtles R.J."/>
            <person name="Evans N.J."/>
        </authorList>
    </citation>
    <scope>NUCLEOTIDE SEQUENCE [LARGE SCALE GENOMIC DNA]</scope>
    <source>
        <strain evidence="3 4">CHPA</strain>
    </source>
</reference>
<dbReference type="KEGG" id="trc:DYE49_02525"/>
<evidence type="ECO:0000313" key="3">
    <source>
        <dbReference type="EMBL" id="QOS39694.1"/>
    </source>
</evidence>
<name>A0A7M1XJ55_9SPIR</name>